<dbReference type="InterPro" id="IPR035919">
    <property type="entry name" value="EAL_sf"/>
</dbReference>
<evidence type="ECO:0000313" key="3">
    <source>
        <dbReference type="Proteomes" id="UP000182146"/>
    </source>
</evidence>
<organism evidence="2 3">
    <name type="scientific">Geoalkalibacter ferrihydriticus</name>
    <dbReference type="NCBI Taxonomy" id="392333"/>
    <lineage>
        <taxon>Bacteria</taxon>
        <taxon>Pseudomonadati</taxon>
        <taxon>Thermodesulfobacteriota</taxon>
        <taxon>Desulfuromonadia</taxon>
        <taxon>Desulfuromonadales</taxon>
        <taxon>Geoalkalibacteraceae</taxon>
        <taxon>Geoalkalibacter</taxon>
    </lineage>
</organism>
<feature type="domain" description="EAL" evidence="1">
    <location>
        <begin position="1"/>
        <end position="106"/>
    </location>
</feature>
<dbReference type="PANTHER" id="PTHR33121:SF79">
    <property type="entry name" value="CYCLIC DI-GMP PHOSPHODIESTERASE PDED-RELATED"/>
    <property type="match status" value="1"/>
</dbReference>
<gene>
    <name evidence="2" type="ORF">SAMN05660860_02220</name>
</gene>
<dbReference type="AlphaFoldDB" id="A0A1G9RQB4"/>
<accession>A0A1G9RQB4</accession>
<name>A0A1G9RQB4_9BACT</name>
<dbReference type="Pfam" id="PF00563">
    <property type="entry name" value="EAL"/>
    <property type="match status" value="1"/>
</dbReference>
<dbReference type="EMBL" id="FNGU01000004">
    <property type="protein sequence ID" value="SDM25498.1"/>
    <property type="molecule type" value="Genomic_DNA"/>
</dbReference>
<sequence>MGVSLSLDDFGTGYSSLKNLSDFQVDRLKMDQSFILDIATSNTRTAVVSSIIDIAYNLKLPAIAEGVETHAQLDFLVVNKCDVTQGYLFSKPLPIGPYRSVAAGEELEGC</sequence>
<proteinExistence type="predicted"/>
<dbReference type="STRING" id="392333.SAMN05660860_02220"/>
<protein>
    <submittedName>
        <fullName evidence="2">EAL domain-containing protein</fullName>
    </submittedName>
</protein>
<dbReference type="SUPFAM" id="SSF141868">
    <property type="entry name" value="EAL domain-like"/>
    <property type="match status" value="1"/>
</dbReference>
<evidence type="ECO:0000259" key="1">
    <source>
        <dbReference type="PROSITE" id="PS50883"/>
    </source>
</evidence>
<dbReference type="SMART" id="SM00052">
    <property type="entry name" value="EAL"/>
    <property type="match status" value="1"/>
</dbReference>
<dbReference type="PROSITE" id="PS50883">
    <property type="entry name" value="EAL"/>
    <property type="match status" value="1"/>
</dbReference>
<dbReference type="InterPro" id="IPR050706">
    <property type="entry name" value="Cyclic-di-GMP_PDE-like"/>
</dbReference>
<dbReference type="RefSeq" id="WP_074669552.1">
    <property type="nucleotide sequence ID" value="NZ_FNGU01000004.1"/>
</dbReference>
<dbReference type="CDD" id="cd01948">
    <property type="entry name" value="EAL"/>
    <property type="match status" value="1"/>
</dbReference>
<dbReference type="PANTHER" id="PTHR33121">
    <property type="entry name" value="CYCLIC DI-GMP PHOSPHODIESTERASE PDEF"/>
    <property type="match status" value="1"/>
</dbReference>
<dbReference type="Gene3D" id="3.20.20.450">
    <property type="entry name" value="EAL domain"/>
    <property type="match status" value="1"/>
</dbReference>
<dbReference type="OrthoDB" id="9813903at2"/>
<reference evidence="2 3" key="1">
    <citation type="submission" date="2016-10" db="EMBL/GenBank/DDBJ databases">
        <authorList>
            <person name="de Groot N.N."/>
        </authorList>
    </citation>
    <scope>NUCLEOTIDE SEQUENCE [LARGE SCALE GENOMIC DNA]</scope>
    <source>
        <strain evidence="2 3">DSM 17813</strain>
    </source>
</reference>
<dbReference type="GO" id="GO:0071111">
    <property type="term" value="F:cyclic-guanylate-specific phosphodiesterase activity"/>
    <property type="evidence" value="ECO:0007669"/>
    <property type="project" value="InterPro"/>
</dbReference>
<dbReference type="Proteomes" id="UP000182146">
    <property type="component" value="Unassembled WGS sequence"/>
</dbReference>
<evidence type="ECO:0000313" key="2">
    <source>
        <dbReference type="EMBL" id="SDM25498.1"/>
    </source>
</evidence>
<dbReference type="InterPro" id="IPR001633">
    <property type="entry name" value="EAL_dom"/>
</dbReference>